<evidence type="ECO:0000313" key="2">
    <source>
        <dbReference type="Proteomes" id="UP000031443"/>
    </source>
</evidence>
<reference evidence="2" key="1">
    <citation type="journal article" date="2013" name="Nat. Genet.">
        <title>The draft genomes of soft-shell turtle and green sea turtle yield insights into the development and evolution of the turtle-specific body plan.</title>
        <authorList>
            <person name="Wang Z."/>
            <person name="Pascual-Anaya J."/>
            <person name="Zadissa A."/>
            <person name="Li W."/>
            <person name="Niimura Y."/>
            <person name="Huang Z."/>
            <person name="Li C."/>
            <person name="White S."/>
            <person name="Xiong Z."/>
            <person name="Fang D."/>
            <person name="Wang B."/>
            <person name="Ming Y."/>
            <person name="Chen Y."/>
            <person name="Zheng Y."/>
            <person name="Kuraku S."/>
            <person name="Pignatelli M."/>
            <person name="Herrero J."/>
            <person name="Beal K."/>
            <person name="Nozawa M."/>
            <person name="Li Q."/>
            <person name="Wang J."/>
            <person name="Zhang H."/>
            <person name="Yu L."/>
            <person name="Shigenobu S."/>
            <person name="Wang J."/>
            <person name="Liu J."/>
            <person name="Flicek P."/>
            <person name="Searle S."/>
            <person name="Wang J."/>
            <person name="Kuratani S."/>
            <person name="Yin Y."/>
            <person name="Aken B."/>
            <person name="Zhang G."/>
            <person name="Irie N."/>
        </authorList>
    </citation>
    <scope>NUCLEOTIDE SEQUENCE [LARGE SCALE GENOMIC DNA]</scope>
</reference>
<proteinExistence type="predicted"/>
<protein>
    <submittedName>
        <fullName evidence="1">Uncharacterized protein</fullName>
    </submittedName>
</protein>
<accession>M7BC32</accession>
<sequence>MGEQQQSTHRGEDTTAVNGECAVRWTGHHKETFWGTQEMGFTDCYLQRKCMQFWLPHLKKGILEIEKVQKRATKIIRGMEQFHIVRE</sequence>
<evidence type="ECO:0000313" key="1">
    <source>
        <dbReference type="EMBL" id="EMP29703.1"/>
    </source>
</evidence>
<dbReference type="Proteomes" id="UP000031443">
    <property type="component" value="Unassembled WGS sequence"/>
</dbReference>
<organism evidence="1 2">
    <name type="scientific">Chelonia mydas</name>
    <name type="common">Green sea-turtle</name>
    <name type="synonym">Chelonia agassizi</name>
    <dbReference type="NCBI Taxonomy" id="8469"/>
    <lineage>
        <taxon>Eukaryota</taxon>
        <taxon>Metazoa</taxon>
        <taxon>Chordata</taxon>
        <taxon>Craniata</taxon>
        <taxon>Vertebrata</taxon>
        <taxon>Euteleostomi</taxon>
        <taxon>Archelosauria</taxon>
        <taxon>Testudinata</taxon>
        <taxon>Testudines</taxon>
        <taxon>Cryptodira</taxon>
        <taxon>Durocryptodira</taxon>
        <taxon>Americhelydia</taxon>
        <taxon>Chelonioidea</taxon>
        <taxon>Cheloniidae</taxon>
        <taxon>Chelonia</taxon>
    </lineage>
</organism>
<name>M7BC32_CHEMY</name>
<keyword evidence="2" id="KW-1185">Reference proteome</keyword>
<gene>
    <name evidence="1" type="ORF">UY3_13161</name>
</gene>
<dbReference type="AlphaFoldDB" id="M7BC32"/>
<dbReference type="EMBL" id="KB554237">
    <property type="protein sequence ID" value="EMP29703.1"/>
    <property type="molecule type" value="Genomic_DNA"/>
</dbReference>